<proteinExistence type="inferred from homology"/>
<dbReference type="PANTHER" id="PTHR40066:SF1">
    <property type="entry name" value="UPF0473 PROTEIN CBO2561_CLC_2432"/>
    <property type="match status" value="1"/>
</dbReference>
<dbReference type="Proteomes" id="UP000823937">
    <property type="component" value="Unassembled WGS sequence"/>
</dbReference>
<dbReference type="NCBIfam" id="NF010222">
    <property type="entry name" value="PRK13678.2-5"/>
    <property type="match status" value="1"/>
</dbReference>
<evidence type="ECO:0000256" key="2">
    <source>
        <dbReference type="HAMAP-Rule" id="MF_01448"/>
    </source>
</evidence>
<name>A0A9D1PMC9_9BACI</name>
<dbReference type="PANTHER" id="PTHR40066">
    <property type="entry name" value="UPF0473 PROTEIN CBO2561/CLC_2432"/>
    <property type="match status" value="1"/>
</dbReference>
<accession>A0A9D1PMC9</accession>
<dbReference type="EMBL" id="DXHX01000044">
    <property type="protein sequence ID" value="HIV74059.1"/>
    <property type="molecule type" value="Genomic_DNA"/>
</dbReference>
<dbReference type="NCBIfam" id="NF010217">
    <property type="entry name" value="PRK13678.1-4"/>
    <property type="match status" value="1"/>
</dbReference>
<comment type="caution">
    <text evidence="3">The sequence shown here is derived from an EMBL/GenBank/DDBJ whole genome shotgun (WGS) entry which is preliminary data.</text>
</comment>
<gene>
    <name evidence="3" type="ORF">H9895_03145</name>
</gene>
<dbReference type="InterPro" id="IPR009711">
    <property type="entry name" value="UPF0473"/>
</dbReference>
<dbReference type="AlphaFoldDB" id="A0A9D1PMC9"/>
<evidence type="ECO:0000256" key="1">
    <source>
        <dbReference type="ARBA" id="ARBA00008439"/>
    </source>
</evidence>
<comment type="similarity">
    <text evidence="1 2">Belongs to the UPF0473 family.</text>
</comment>
<reference evidence="3" key="2">
    <citation type="submission" date="2021-04" db="EMBL/GenBank/DDBJ databases">
        <authorList>
            <person name="Gilroy R."/>
        </authorList>
    </citation>
    <scope>NUCLEOTIDE SEQUENCE</scope>
    <source>
        <strain evidence="3">CHK169-2315</strain>
    </source>
</reference>
<dbReference type="HAMAP" id="MF_01448">
    <property type="entry name" value="UPF0473"/>
    <property type="match status" value="1"/>
</dbReference>
<organism evidence="3 4">
    <name type="scientific">Candidatus Pseudogracilibacillus intestinigallinarum</name>
    <dbReference type="NCBI Taxonomy" id="2838742"/>
    <lineage>
        <taxon>Bacteria</taxon>
        <taxon>Bacillati</taxon>
        <taxon>Bacillota</taxon>
        <taxon>Bacilli</taxon>
        <taxon>Bacillales</taxon>
        <taxon>Bacillaceae</taxon>
        <taxon>Pseudogracilibacillus</taxon>
    </lineage>
</organism>
<reference evidence="3" key="1">
    <citation type="journal article" date="2021" name="PeerJ">
        <title>Extensive microbial diversity within the chicken gut microbiome revealed by metagenomics and culture.</title>
        <authorList>
            <person name="Gilroy R."/>
            <person name="Ravi A."/>
            <person name="Getino M."/>
            <person name="Pursley I."/>
            <person name="Horton D.L."/>
            <person name="Alikhan N.F."/>
            <person name="Baker D."/>
            <person name="Gharbi K."/>
            <person name="Hall N."/>
            <person name="Watson M."/>
            <person name="Adriaenssens E.M."/>
            <person name="Foster-Nyarko E."/>
            <person name="Jarju S."/>
            <person name="Secka A."/>
            <person name="Antonio M."/>
            <person name="Oren A."/>
            <person name="Chaudhuri R.R."/>
            <person name="La Ragione R."/>
            <person name="Hildebrand F."/>
            <person name="Pallen M.J."/>
        </authorList>
    </citation>
    <scope>NUCLEOTIDE SEQUENCE</scope>
    <source>
        <strain evidence="3">CHK169-2315</strain>
    </source>
</reference>
<protein>
    <recommendedName>
        <fullName evidence="2">UPF0473 protein H9895_03145</fullName>
    </recommendedName>
</protein>
<evidence type="ECO:0000313" key="3">
    <source>
        <dbReference type="EMBL" id="HIV74059.1"/>
    </source>
</evidence>
<evidence type="ECO:0000313" key="4">
    <source>
        <dbReference type="Proteomes" id="UP000823937"/>
    </source>
</evidence>
<dbReference type="Pfam" id="PF06949">
    <property type="entry name" value="DUF1292"/>
    <property type="match status" value="1"/>
</dbReference>
<sequence>MSLEPNERITIPDENGEEHLFEVLTQFDIEENGHSYIAVIPVEQSDDEEVDVFAFRYEDDEKDENQFKIFAIEDDAEWDLVEETLNTVLDDGNNLL</sequence>